<dbReference type="PROSITE" id="PS00356">
    <property type="entry name" value="HTH_LACI_1"/>
    <property type="match status" value="1"/>
</dbReference>
<dbReference type="InterPro" id="IPR001761">
    <property type="entry name" value="Peripla_BP/Lac1_sug-bd_dom"/>
</dbReference>
<dbReference type="Pfam" id="PF00532">
    <property type="entry name" value="Peripla_BP_1"/>
    <property type="match status" value="1"/>
</dbReference>
<proteinExistence type="predicted"/>
<dbReference type="Proteomes" id="UP000509371">
    <property type="component" value="Chromosome"/>
</dbReference>
<dbReference type="EMBL" id="JBDYKN010000028">
    <property type="protein sequence ID" value="MEP7731382.1"/>
    <property type="molecule type" value="Genomic_DNA"/>
</dbReference>
<organism evidence="8 9">
    <name type="scientific">Marinomonas primoryensis</name>
    <dbReference type="NCBI Taxonomy" id="178399"/>
    <lineage>
        <taxon>Bacteria</taxon>
        <taxon>Pseudomonadati</taxon>
        <taxon>Pseudomonadota</taxon>
        <taxon>Gammaproteobacteria</taxon>
        <taxon>Oceanospirillales</taxon>
        <taxon>Oceanospirillaceae</taxon>
        <taxon>Marinomonas</taxon>
    </lineage>
</organism>
<reference evidence="8 9" key="1">
    <citation type="submission" date="2020-06" db="EMBL/GenBank/DDBJ databases">
        <authorList>
            <person name="Voronona O.L."/>
            <person name="Aksenova E.I."/>
            <person name="Kunda M.S."/>
            <person name="Semenov A.N."/>
            <person name="Ryzhova N."/>
        </authorList>
    </citation>
    <scope>NUCLEOTIDE SEQUENCE [LARGE SCALE GENOMIC DNA]</scope>
    <source>
        <strain evidence="8 9">MPKMM3633</strain>
    </source>
</reference>
<evidence type="ECO:0000256" key="1">
    <source>
        <dbReference type="ARBA" id="ARBA00022491"/>
    </source>
</evidence>
<feature type="domain" description="HTH cro/C1-type" evidence="6">
    <location>
        <begin position="18"/>
        <end position="61"/>
    </location>
</feature>
<dbReference type="NCBIfam" id="NF011563">
    <property type="entry name" value="PRK14987.1"/>
    <property type="match status" value="1"/>
</dbReference>
<dbReference type="InterPro" id="IPR000843">
    <property type="entry name" value="HTH_LacI"/>
</dbReference>
<evidence type="ECO:0000313" key="10">
    <source>
        <dbReference type="Proteomes" id="UP001471651"/>
    </source>
</evidence>
<gene>
    <name evidence="7" type="primary">gntR</name>
    <name evidence="7" type="ORF">ABKW32_18200</name>
    <name evidence="8" type="ORF">MP3633_3347</name>
</gene>
<keyword evidence="2" id="KW-0805">Transcription regulation</keyword>
<dbReference type="CDD" id="cd01392">
    <property type="entry name" value="HTH_LacI"/>
    <property type="match status" value="1"/>
</dbReference>
<dbReference type="Proteomes" id="UP001471651">
    <property type="component" value="Unassembled WGS sequence"/>
</dbReference>
<dbReference type="KEGG" id="mpri:MP3633_3347"/>
<dbReference type="InterPro" id="IPR028082">
    <property type="entry name" value="Peripla_BP_I"/>
</dbReference>
<dbReference type="GO" id="GO:0003700">
    <property type="term" value="F:DNA-binding transcription factor activity"/>
    <property type="evidence" value="ECO:0007669"/>
    <property type="project" value="TreeGrafter"/>
</dbReference>
<reference evidence="7 10" key="2">
    <citation type="submission" date="2024-05" db="EMBL/GenBank/DDBJ databases">
        <authorList>
            <person name="Busch G.E."/>
            <person name="Sharma I."/>
        </authorList>
    </citation>
    <scope>NUCLEOTIDE SEQUENCE [LARGE SCALE GENOMIC DNA]</scope>
    <source>
        <strain evidence="7 10">23GB23</strain>
    </source>
</reference>
<protein>
    <submittedName>
        <fullName evidence="8">CcpA (Catabolite control protein A) superfamily protein</fullName>
    </submittedName>
    <submittedName>
        <fullName evidence="7">Gluconate operon transcriptional repressor GntR</fullName>
    </submittedName>
</protein>
<dbReference type="PANTHER" id="PTHR30146">
    <property type="entry name" value="LACI-RELATED TRANSCRIPTIONAL REPRESSOR"/>
    <property type="match status" value="1"/>
</dbReference>
<dbReference type="GO" id="GO:0005737">
    <property type="term" value="C:cytoplasm"/>
    <property type="evidence" value="ECO:0007669"/>
    <property type="project" value="UniProtKB-ARBA"/>
</dbReference>
<dbReference type="EMBL" id="CP054301">
    <property type="protein sequence ID" value="QKK82074.1"/>
    <property type="molecule type" value="Genomic_DNA"/>
</dbReference>
<evidence type="ECO:0000256" key="4">
    <source>
        <dbReference type="ARBA" id="ARBA00023163"/>
    </source>
</evidence>
<dbReference type="InterPro" id="IPR010982">
    <property type="entry name" value="Lambda_DNA-bd_dom_sf"/>
</dbReference>
<dbReference type="SUPFAM" id="SSF53822">
    <property type="entry name" value="Periplasmic binding protein-like I"/>
    <property type="match status" value="1"/>
</dbReference>
<dbReference type="PROSITE" id="PS50943">
    <property type="entry name" value="HTH_CROC1"/>
    <property type="match status" value="1"/>
</dbReference>
<accession>A0A859CZW8</accession>
<evidence type="ECO:0000313" key="9">
    <source>
        <dbReference type="Proteomes" id="UP000509371"/>
    </source>
</evidence>
<evidence type="ECO:0000256" key="2">
    <source>
        <dbReference type="ARBA" id="ARBA00023015"/>
    </source>
</evidence>
<dbReference type="PANTHER" id="PTHR30146:SF2">
    <property type="entry name" value="HTH-TYPE TRANSCRIPTIONAL REGULATOR GNTR"/>
    <property type="match status" value="1"/>
</dbReference>
<dbReference type="SUPFAM" id="SSF47413">
    <property type="entry name" value="lambda repressor-like DNA-binding domains"/>
    <property type="match status" value="1"/>
</dbReference>
<evidence type="ECO:0000259" key="5">
    <source>
        <dbReference type="PROSITE" id="PS50932"/>
    </source>
</evidence>
<evidence type="ECO:0000259" key="6">
    <source>
        <dbReference type="PROSITE" id="PS50943"/>
    </source>
</evidence>
<dbReference type="Gene3D" id="3.40.50.2300">
    <property type="match status" value="2"/>
</dbReference>
<sequence length="342" mass="37600">MDTSLDMKSSGMKNKRPTLQDVANLVGVTKMTVSRYLRNPDQVSPPLQIKIGEALDHLGYIPNRAPDILSKSKSHAIGVLVPSLTNQVFAEVIRGIESVLEPAGYQTMLAHYGYSKEAEETRIAALLSYNVDGLIISESYHTERVRKMLSVAGIPVIEIMDSVSPAIEQAIGIDNQAAAYAMTECMIKKGHRKIVYFAARMDQRTLLRIRGYQAAMQDNGLTEMCLSTDSASSFTQGEQFMKEALEKQPDTDGIFCTNDDLAIGALYACQKMGIKIPEEMGIAGFHGHNIARVMVPLLATVITPREEMGRLAAEHLLSRLQGNPVSQKVINLPFQIEMGESI</sequence>
<feature type="domain" description="HTH lacI-type" evidence="5">
    <location>
        <begin position="17"/>
        <end position="71"/>
    </location>
</feature>
<dbReference type="RefSeq" id="WP_343750220.1">
    <property type="nucleotide sequence ID" value="NZ_BAAAEF010000017.1"/>
</dbReference>
<keyword evidence="4" id="KW-0804">Transcription</keyword>
<evidence type="ECO:0000313" key="8">
    <source>
        <dbReference type="EMBL" id="QKK82074.1"/>
    </source>
</evidence>
<dbReference type="Pfam" id="PF00356">
    <property type="entry name" value="LacI"/>
    <property type="match status" value="1"/>
</dbReference>
<dbReference type="GO" id="GO:0000976">
    <property type="term" value="F:transcription cis-regulatory region binding"/>
    <property type="evidence" value="ECO:0007669"/>
    <property type="project" value="TreeGrafter"/>
</dbReference>
<keyword evidence="3" id="KW-0238">DNA-binding</keyword>
<dbReference type="AlphaFoldDB" id="A0A859CZW8"/>
<dbReference type="InterPro" id="IPR001387">
    <property type="entry name" value="Cro/C1-type_HTH"/>
</dbReference>
<dbReference type="Gene3D" id="1.10.260.40">
    <property type="entry name" value="lambda repressor-like DNA-binding domains"/>
    <property type="match status" value="1"/>
</dbReference>
<keyword evidence="10" id="KW-1185">Reference proteome</keyword>
<keyword evidence="1" id="KW-0678">Repressor</keyword>
<dbReference type="PROSITE" id="PS50932">
    <property type="entry name" value="HTH_LACI_2"/>
    <property type="match status" value="1"/>
</dbReference>
<evidence type="ECO:0000256" key="3">
    <source>
        <dbReference type="ARBA" id="ARBA00023125"/>
    </source>
</evidence>
<name>A0A859CZW8_9GAMM</name>
<evidence type="ECO:0000313" key="7">
    <source>
        <dbReference type="EMBL" id="MEP7731382.1"/>
    </source>
</evidence>
<dbReference type="FunFam" id="1.10.260.40:FF:000012">
    <property type="entry name" value="HTH-type transcriptional regulator GntR"/>
    <property type="match status" value="1"/>
</dbReference>
<dbReference type="SMART" id="SM00354">
    <property type="entry name" value="HTH_LACI"/>
    <property type="match status" value="1"/>
</dbReference>
<dbReference type="CDD" id="cd01575">
    <property type="entry name" value="PBP1_GntR"/>
    <property type="match status" value="1"/>
</dbReference>